<feature type="compositionally biased region" description="Low complexity" evidence="1">
    <location>
        <begin position="94"/>
        <end position="108"/>
    </location>
</feature>
<proteinExistence type="predicted"/>
<dbReference type="Proteomes" id="UP000054007">
    <property type="component" value="Unassembled WGS sequence"/>
</dbReference>
<organism evidence="2 3">
    <name type="scientific">Cylindrobasidium torrendii FP15055 ss-10</name>
    <dbReference type="NCBI Taxonomy" id="1314674"/>
    <lineage>
        <taxon>Eukaryota</taxon>
        <taxon>Fungi</taxon>
        <taxon>Dikarya</taxon>
        <taxon>Basidiomycota</taxon>
        <taxon>Agaricomycotina</taxon>
        <taxon>Agaricomycetes</taxon>
        <taxon>Agaricomycetidae</taxon>
        <taxon>Agaricales</taxon>
        <taxon>Marasmiineae</taxon>
        <taxon>Physalacriaceae</taxon>
        <taxon>Cylindrobasidium</taxon>
    </lineage>
</organism>
<evidence type="ECO:0000256" key="1">
    <source>
        <dbReference type="SAM" id="MobiDB-lite"/>
    </source>
</evidence>
<accession>A0A0D7AR65</accession>
<feature type="region of interest" description="Disordered" evidence="1">
    <location>
        <begin position="94"/>
        <end position="114"/>
    </location>
</feature>
<protein>
    <submittedName>
        <fullName evidence="2">Uncharacterized protein</fullName>
    </submittedName>
</protein>
<sequence length="140" mass="15108">MYYEALEMPLDPEPPSRTVPLAGPSIAALRDLIHGVALPKSPTAKSCSVPIDTWKEISSTVSLLAANATQDIIGKLSSLTTQIENLQQHVLRYQPTQAPQPKTTTSSPVTPILNPPPMPPATRHTRHTACDLVLSPSFTH</sequence>
<dbReference type="AlphaFoldDB" id="A0A0D7AR65"/>
<keyword evidence="3" id="KW-1185">Reference proteome</keyword>
<name>A0A0D7AR65_9AGAR</name>
<evidence type="ECO:0000313" key="2">
    <source>
        <dbReference type="EMBL" id="KIY60702.1"/>
    </source>
</evidence>
<reference evidence="2 3" key="1">
    <citation type="journal article" date="2015" name="Fungal Genet. Biol.">
        <title>Evolution of novel wood decay mechanisms in Agaricales revealed by the genome sequences of Fistulina hepatica and Cylindrobasidium torrendii.</title>
        <authorList>
            <person name="Floudas D."/>
            <person name="Held B.W."/>
            <person name="Riley R."/>
            <person name="Nagy L.G."/>
            <person name="Koehler G."/>
            <person name="Ransdell A.S."/>
            <person name="Younus H."/>
            <person name="Chow J."/>
            <person name="Chiniquy J."/>
            <person name="Lipzen A."/>
            <person name="Tritt A."/>
            <person name="Sun H."/>
            <person name="Haridas S."/>
            <person name="LaButti K."/>
            <person name="Ohm R.A."/>
            <person name="Kues U."/>
            <person name="Blanchette R.A."/>
            <person name="Grigoriev I.V."/>
            <person name="Minto R.E."/>
            <person name="Hibbett D.S."/>
        </authorList>
    </citation>
    <scope>NUCLEOTIDE SEQUENCE [LARGE SCALE GENOMIC DNA]</scope>
    <source>
        <strain evidence="2 3">FP15055 ss-10</strain>
    </source>
</reference>
<dbReference type="OrthoDB" id="2914250at2759"/>
<gene>
    <name evidence="2" type="ORF">CYLTODRAFT_460513</name>
</gene>
<evidence type="ECO:0000313" key="3">
    <source>
        <dbReference type="Proteomes" id="UP000054007"/>
    </source>
</evidence>
<dbReference type="EMBL" id="KN881342">
    <property type="protein sequence ID" value="KIY60702.1"/>
    <property type="molecule type" value="Genomic_DNA"/>
</dbReference>